<comment type="caution">
    <text evidence="2">The sequence shown here is derived from an EMBL/GenBank/DDBJ whole genome shotgun (WGS) entry which is preliminary data.</text>
</comment>
<accession>A0A9P8Q5F4</accession>
<feature type="compositionally biased region" description="Low complexity" evidence="1">
    <location>
        <begin position="47"/>
        <end position="58"/>
    </location>
</feature>
<feature type="region of interest" description="Disordered" evidence="1">
    <location>
        <begin position="269"/>
        <end position="320"/>
    </location>
</feature>
<gene>
    <name evidence="2" type="ORF">WICPIJ_004647</name>
</gene>
<organism evidence="2 3">
    <name type="scientific">Wickerhamomyces pijperi</name>
    <name type="common">Yeast</name>
    <name type="synonym">Pichia pijperi</name>
    <dbReference type="NCBI Taxonomy" id="599730"/>
    <lineage>
        <taxon>Eukaryota</taxon>
        <taxon>Fungi</taxon>
        <taxon>Dikarya</taxon>
        <taxon>Ascomycota</taxon>
        <taxon>Saccharomycotina</taxon>
        <taxon>Saccharomycetes</taxon>
        <taxon>Phaffomycetales</taxon>
        <taxon>Wickerhamomycetaceae</taxon>
        <taxon>Wickerhamomyces</taxon>
    </lineage>
</organism>
<dbReference type="AlphaFoldDB" id="A0A9P8Q5F4"/>
<evidence type="ECO:0000313" key="2">
    <source>
        <dbReference type="EMBL" id="KAH3684371.1"/>
    </source>
</evidence>
<reference evidence="2" key="1">
    <citation type="journal article" date="2021" name="Open Biol.">
        <title>Shared evolutionary footprints suggest mitochondrial oxidative damage underlies multiple complex I losses in fungi.</title>
        <authorList>
            <person name="Schikora-Tamarit M.A."/>
            <person name="Marcet-Houben M."/>
            <person name="Nosek J."/>
            <person name="Gabaldon T."/>
        </authorList>
    </citation>
    <scope>NUCLEOTIDE SEQUENCE</scope>
    <source>
        <strain evidence="2">CBS2887</strain>
    </source>
</reference>
<feature type="region of interest" description="Disordered" evidence="1">
    <location>
        <begin position="37"/>
        <end position="58"/>
    </location>
</feature>
<dbReference type="Proteomes" id="UP000774326">
    <property type="component" value="Unassembled WGS sequence"/>
</dbReference>
<feature type="region of interest" description="Disordered" evidence="1">
    <location>
        <begin position="332"/>
        <end position="356"/>
    </location>
</feature>
<keyword evidence="3" id="KW-1185">Reference proteome</keyword>
<dbReference type="EMBL" id="JAEUBG010002548">
    <property type="protein sequence ID" value="KAH3684371.1"/>
    <property type="molecule type" value="Genomic_DNA"/>
</dbReference>
<evidence type="ECO:0000256" key="1">
    <source>
        <dbReference type="SAM" id="MobiDB-lite"/>
    </source>
</evidence>
<name>A0A9P8Q5F4_WICPI</name>
<feature type="region of interest" description="Disordered" evidence="1">
    <location>
        <begin position="73"/>
        <end position="94"/>
    </location>
</feature>
<protein>
    <submittedName>
        <fullName evidence="2">Uncharacterized protein</fullName>
    </submittedName>
</protein>
<sequence length="356" mass="35998">MSFNSSQDGSSVEAGAGYVTSPSVTYGSTCGALTGMTGTKGGECGAEEPSSAEESIISNSSSSLAACSSKSSVVSTSSSSSPSTNSNSSSSCEASTSSGLVVSVFPMNTGLTGDKPPSSFSFGSSAKGPVEVSFGVELTSTSEAKVSVFTSSTVESGKCVSSFFSSSCSLVSNFVSSFLVSKSSEEAKENEDPVLVLALLSPKFNPPNKEATSSLAEVGLENKEGLDSVVVVSLAAKAENGDGSEEAAAVLVFLAPKAENGEAFVSVEEVPKEENGEALESPDLAVLEPKAANGEELESAEPESPPKIDFLPSKLPNGEAPAVEVVEENADVVEPNTGLLPKAGPPPKAEEVLVED</sequence>
<evidence type="ECO:0000313" key="3">
    <source>
        <dbReference type="Proteomes" id="UP000774326"/>
    </source>
</evidence>
<proteinExistence type="predicted"/>
<reference evidence="2" key="2">
    <citation type="submission" date="2021-01" db="EMBL/GenBank/DDBJ databases">
        <authorList>
            <person name="Schikora-Tamarit M.A."/>
        </authorList>
    </citation>
    <scope>NUCLEOTIDE SEQUENCE</scope>
    <source>
        <strain evidence="2">CBS2887</strain>
    </source>
</reference>